<organism evidence="1 2">
    <name type="scientific">Congzhengia minquanensis</name>
    <dbReference type="NCBI Taxonomy" id="2763657"/>
    <lineage>
        <taxon>Bacteria</taxon>
        <taxon>Bacillati</taxon>
        <taxon>Bacillota</taxon>
        <taxon>Clostridia</taxon>
        <taxon>Eubacteriales</taxon>
        <taxon>Oscillospiraceae</taxon>
        <taxon>Congzhengia</taxon>
    </lineage>
</organism>
<dbReference type="RefSeq" id="WP_249312558.1">
    <property type="nucleotide sequence ID" value="NZ_JACRSU010000003.1"/>
</dbReference>
<dbReference type="EMBL" id="JACRSU010000003">
    <property type="protein sequence ID" value="MBC8540916.1"/>
    <property type="molecule type" value="Genomic_DNA"/>
</dbReference>
<comment type="caution">
    <text evidence="1">The sequence shown here is derived from an EMBL/GenBank/DDBJ whole genome shotgun (WGS) entry which is preliminary data.</text>
</comment>
<sequence>MTYRTWIQEVNKSLKGTLNIVGLNVDKFPAIDFKKMYKVGFAPKTASQTAKAIHRYLNRDYRGF</sequence>
<reference evidence="1" key="1">
    <citation type="submission" date="2020-08" db="EMBL/GenBank/DDBJ databases">
        <title>Genome public.</title>
        <authorList>
            <person name="Liu C."/>
            <person name="Sun Q."/>
        </authorList>
    </citation>
    <scope>NUCLEOTIDE SEQUENCE</scope>
    <source>
        <strain evidence="1">H8</strain>
    </source>
</reference>
<name>A0A926DMA9_9FIRM</name>
<dbReference type="Proteomes" id="UP000611762">
    <property type="component" value="Unassembled WGS sequence"/>
</dbReference>
<keyword evidence="2" id="KW-1185">Reference proteome</keyword>
<dbReference type="AlphaFoldDB" id="A0A926DMA9"/>
<proteinExistence type="predicted"/>
<gene>
    <name evidence="1" type="ORF">H8698_08000</name>
</gene>
<evidence type="ECO:0000313" key="2">
    <source>
        <dbReference type="Proteomes" id="UP000611762"/>
    </source>
</evidence>
<accession>A0A926DMA9</accession>
<evidence type="ECO:0000313" key="1">
    <source>
        <dbReference type="EMBL" id="MBC8540916.1"/>
    </source>
</evidence>
<protein>
    <submittedName>
        <fullName evidence="1">Uncharacterized protein</fullName>
    </submittedName>
</protein>